<keyword evidence="10" id="KW-1185">Reference proteome</keyword>
<keyword evidence="6 7" id="KW-0472">Membrane</keyword>
<dbReference type="Proteomes" id="UP000199031">
    <property type="component" value="Unassembled WGS sequence"/>
</dbReference>
<feature type="transmembrane region" description="Helical" evidence="7">
    <location>
        <begin position="103"/>
        <end position="126"/>
    </location>
</feature>
<dbReference type="Gene3D" id="1.20.1250.20">
    <property type="entry name" value="MFS general substrate transporter like domains"/>
    <property type="match status" value="1"/>
</dbReference>
<dbReference type="PANTHER" id="PTHR23514:SF3">
    <property type="entry name" value="BYPASS OF STOP CODON PROTEIN 6"/>
    <property type="match status" value="1"/>
</dbReference>
<dbReference type="InterPro" id="IPR020846">
    <property type="entry name" value="MFS_dom"/>
</dbReference>
<dbReference type="InterPro" id="IPR011701">
    <property type="entry name" value="MFS"/>
</dbReference>
<dbReference type="Pfam" id="PF07690">
    <property type="entry name" value="MFS_1"/>
    <property type="match status" value="1"/>
</dbReference>
<dbReference type="SUPFAM" id="SSF103473">
    <property type="entry name" value="MFS general substrate transporter"/>
    <property type="match status" value="1"/>
</dbReference>
<evidence type="ECO:0000256" key="5">
    <source>
        <dbReference type="ARBA" id="ARBA00022989"/>
    </source>
</evidence>
<keyword evidence="5 7" id="KW-1133">Transmembrane helix</keyword>
<feature type="transmembrane region" description="Helical" evidence="7">
    <location>
        <begin position="75"/>
        <end position="97"/>
    </location>
</feature>
<comment type="subcellular location">
    <subcellularLocation>
        <location evidence="1">Endomembrane system</location>
        <topology evidence="1">Multi-pass membrane protein</topology>
    </subcellularLocation>
</comment>
<evidence type="ECO:0000256" key="1">
    <source>
        <dbReference type="ARBA" id="ARBA00004127"/>
    </source>
</evidence>
<dbReference type="AlphaFoldDB" id="A0A1I5RNZ1"/>
<protein>
    <submittedName>
        <fullName evidence="9">Fucose permease</fullName>
    </submittedName>
</protein>
<dbReference type="GO" id="GO:0016020">
    <property type="term" value="C:membrane"/>
    <property type="evidence" value="ECO:0007669"/>
    <property type="project" value="TreeGrafter"/>
</dbReference>
<evidence type="ECO:0000256" key="3">
    <source>
        <dbReference type="ARBA" id="ARBA00022448"/>
    </source>
</evidence>
<keyword evidence="3" id="KW-0813">Transport</keyword>
<dbReference type="InterPro" id="IPR051788">
    <property type="entry name" value="MFS_Transporter"/>
</dbReference>
<feature type="transmembrane region" description="Helical" evidence="7">
    <location>
        <begin position="276"/>
        <end position="292"/>
    </location>
</feature>
<name>A0A1I5RNZ1_9BACT</name>
<evidence type="ECO:0000256" key="6">
    <source>
        <dbReference type="ARBA" id="ARBA00023136"/>
    </source>
</evidence>
<dbReference type="STRING" id="1465490.SAMN05444277_101321"/>
<evidence type="ECO:0000256" key="7">
    <source>
        <dbReference type="SAM" id="Phobius"/>
    </source>
</evidence>
<evidence type="ECO:0000256" key="4">
    <source>
        <dbReference type="ARBA" id="ARBA00022692"/>
    </source>
</evidence>
<feature type="domain" description="Major facilitator superfamily (MFS) profile" evidence="8">
    <location>
        <begin position="9"/>
        <end position="424"/>
    </location>
</feature>
<evidence type="ECO:0000256" key="2">
    <source>
        <dbReference type="ARBA" id="ARBA00008335"/>
    </source>
</evidence>
<organism evidence="9 10">
    <name type="scientific">Parafilimonas terrae</name>
    <dbReference type="NCBI Taxonomy" id="1465490"/>
    <lineage>
        <taxon>Bacteria</taxon>
        <taxon>Pseudomonadati</taxon>
        <taxon>Bacteroidota</taxon>
        <taxon>Chitinophagia</taxon>
        <taxon>Chitinophagales</taxon>
        <taxon>Chitinophagaceae</taxon>
        <taxon>Parafilimonas</taxon>
    </lineage>
</organism>
<feature type="transmembrane region" description="Helical" evidence="7">
    <location>
        <begin position="170"/>
        <end position="188"/>
    </location>
</feature>
<dbReference type="InterPro" id="IPR036259">
    <property type="entry name" value="MFS_trans_sf"/>
</dbReference>
<keyword evidence="4 7" id="KW-0812">Transmembrane</keyword>
<comment type="similarity">
    <text evidence="2">Belongs to the major facilitator superfamily.</text>
</comment>
<feature type="transmembrane region" description="Helical" evidence="7">
    <location>
        <begin position="209"/>
        <end position="226"/>
    </location>
</feature>
<gene>
    <name evidence="9" type="ORF">SAMN05444277_101321</name>
</gene>
<dbReference type="PANTHER" id="PTHR23514">
    <property type="entry name" value="BYPASS OF STOP CODON PROTEIN 6"/>
    <property type="match status" value="1"/>
</dbReference>
<evidence type="ECO:0000313" key="10">
    <source>
        <dbReference type="Proteomes" id="UP000199031"/>
    </source>
</evidence>
<evidence type="ECO:0000313" key="9">
    <source>
        <dbReference type="EMBL" id="SFP59636.1"/>
    </source>
</evidence>
<proteinExistence type="inferred from homology"/>
<sequence length="440" mass="47354">MSTIKRNQLFVASCLALLVTSLSFGIRAGLLNTWAHEFGLTQEEIGIITSTAFWGFPLAIFIGGVLVDVIGMKKLLVAAFIFHAAGIFLTIVASGFWPLFISTLLIGMGNGTVEAACNPLVASLYPNNKTTRLNYFHLWFPGGIVIGTLIVSFFGQYVADSIYLSNWRTLVGIMFLPTLLYGVMFFKLTFPVTERVASGISTSKMYKSLFKPLFIVMLILMLGTAITELFTGQWIDVLLKNVTDNAILLLTLETGVMVLGRGLAEPVVHKLSPQGVLLMSSILAAIGLYLLGHSTGNMLFVGAIVFGMGVCYFWPTMLGFVSENLPETGAVGMNIIGGAGMFAVSVYMIFMGGYYDKLVAQKLPSGADLAAYNTAPAGSDMANALNNAKSLAGPQIINATSIIPIILIVAFAILFVYMRSRNTKPLPVANAAIANPYEDQ</sequence>
<dbReference type="RefSeq" id="WP_090653821.1">
    <property type="nucleotide sequence ID" value="NZ_FOXQ01000001.1"/>
</dbReference>
<dbReference type="GO" id="GO:0022857">
    <property type="term" value="F:transmembrane transporter activity"/>
    <property type="evidence" value="ECO:0007669"/>
    <property type="project" value="InterPro"/>
</dbReference>
<dbReference type="EMBL" id="FOXQ01000001">
    <property type="protein sequence ID" value="SFP59636.1"/>
    <property type="molecule type" value="Genomic_DNA"/>
</dbReference>
<feature type="transmembrane region" description="Helical" evidence="7">
    <location>
        <begin position="396"/>
        <end position="417"/>
    </location>
</feature>
<accession>A0A1I5RNZ1</accession>
<evidence type="ECO:0000259" key="8">
    <source>
        <dbReference type="PROSITE" id="PS50850"/>
    </source>
</evidence>
<dbReference type="GO" id="GO:0012505">
    <property type="term" value="C:endomembrane system"/>
    <property type="evidence" value="ECO:0007669"/>
    <property type="project" value="UniProtKB-SubCell"/>
</dbReference>
<feature type="transmembrane region" description="Helical" evidence="7">
    <location>
        <begin position="298"/>
        <end position="321"/>
    </location>
</feature>
<feature type="transmembrane region" description="Helical" evidence="7">
    <location>
        <begin position="333"/>
        <end position="355"/>
    </location>
</feature>
<reference evidence="9 10" key="1">
    <citation type="submission" date="2016-10" db="EMBL/GenBank/DDBJ databases">
        <authorList>
            <person name="de Groot N.N."/>
        </authorList>
    </citation>
    <scope>NUCLEOTIDE SEQUENCE [LARGE SCALE GENOMIC DNA]</scope>
    <source>
        <strain evidence="9 10">DSM 28286</strain>
    </source>
</reference>
<dbReference type="OrthoDB" id="9783757at2"/>
<feature type="transmembrane region" description="Helical" evidence="7">
    <location>
        <begin position="138"/>
        <end position="158"/>
    </location>
</feature>
<dbReference type="PROSITE" id="PS50850">
    <property type="entry name" value="MFS"/>
    <property type="match status" value="1"/>
</dbReference>
<feature type="transmembrane region" description="Helical" evidence="7">
    <location>
        <begin position="45"/>
        <end position="68"/>
    </location>
</feature>